<keyword evidence="5 12" id="KW-0378">Hydrolase</keyword>
<dbReference type="Pfam" id="PF01726">
    <property type="entry name" value="LexA_DNA_bind"/>
    <property type="match status" value="1"/>
</dbReference>
<comment type="function">
    <text evidence="12">Represses a number of genes involved in the response to DNA damage (SOS response), including recA and lexA. In the presence of single-stranded DNA, RecA interacts with LexA causing an autocatalytic cleavage which disrupts the DNA-binding part of LexA, leading to derepression of the SOS regulon and eventually DNA repair.</text>
</comment>
<dbReference type="SUPFAM" id="SSF51306">
    <property type="entry name" value="LexA/Signal peptidase"/>
    <property type="match status" value="1"/>
</dbReference>
<evidence type="ECO:0000256" key="7">
    <source>
        <dbReference type="ARBA" id="ARBA00023015"/>
    </source>
</evidence>
<evidence type="ECO:0000256" key="4">
    <source>
        <dbReference type="ARBA" id="ARBA00022763"/>
    </source>
</evidence>
<dbReference type="InterPro" id="IPR036388">
    <property type="entry name" value="WH-like_DNA-bd_sf"/>
</dbReference>
<keyword evidence="8 12" id="KW-0238">DNA-binding</keyword>
<dbReference type="GO" id="GO:0003677">
    <property type="term" value="F:DNA binding"/>
    <property type="evidence" value="ECO:0007669"/>
    <property type="project" value="UniProtKB-UniRule"/>
</dbReference>
<dbReference type="Gene3D" id="1.10.10.10">
    <property type="entry name" value="Winged helix-like DNA-binding domain superfamily/Winged helix DNA-binding domain"/>
    <property type="match status" value="1"/>
</dbReference>
<dbReference type="GO" id="GO:0006281">
    <property type="term" value="P:DNA repair"/>
    <property type="evidence" value="ECO:0007669"/>
    <property type="project" value="UniProtKB-UniRule"/>
</dbReference>
<dbReference type="GO" id="GO:0045892">
    <property type="term" value="P:negative regulation of DNA-templated transcription"/>
    <property type="evidence" value="ECO:0007669"/>
    <property type="project" value="UniProtKB-UniRule"/>
</dbReference>
<dbReference type="Gene3D" id="2.10.109.10">
    <property type="entry name" value="Umud Fragment, subunit A"/>
    <property type="match status" value="1"/>
</dbReference>
<dbReference type="GO" id="GO:0006508">
    <property type="term" value="P:proteolysis"/>
    <property type="evidence" value="ECO:0007669"/>
    <property type="project" value="InterPro"/>
</dbReference>
<comment type="similarity">
    <text evidence="1 12 13">Belongs to the peptidase S24 family.</text>
</comment>
<keyword evidence="17" id="KW-1185">Reference proteome</keyword>
<evidence type="ECO:0000256" key="3">
    <source>
        <dbReference type="ARBA" id="ARBA00022705"/>
    </source>
</evidence>
<dbReference type="InterPro" id="IPR036390">
    <property type="entry name" value="WH_DNA-bd_sf"/>
</dbReference>
<keyword evidence="6 12" id="KW-0068">Autocatalytic cleavage</keyword>
<dbReference type="NCBIfam" id="TIGR00498">
    <property type="entry name" value="lexA"/>
    <property type="match status" value="1"/>
</dbReference>
<comment type="subunit">
    <text evidence="12">Homodimer.</text>
</comment>
<feature type="domain" description="Peptidase S24/S26A/S26B/S26C" evidence="14">
    <location>
        <begin position="124"/>
        <end position="236"/>
    </location>
</feature>
<evidence type="ECO:0000256" key="10">
    <source>
        <dbReference type="ARBA" id="ARBA00023204"/>
    </source>
</evidence>
<sequence>MLAGPFGPASRPSACLVACGATLGQDLGVVLAEDLDTSTLTERQRGILTAIRDWVVRHGYAPSTREIGDAVGLSSTSSVSRHLQALEDLGFLRRGRAVTRPMDVRLFLGVESGERRDSPTVGVPIVGSIAAGTPILAEEAPEETLTLPRDLVGRGTLFCLRVRGDSMVDAAICDGDIVVVRQQNEAYNGDIVAAMIDDEATVKVYSRRGGHVLLEPRNPAYDVIDGDRAVILGKVVSVLRQV</sequence>
<keyword evidence="2 12" id="KW-0678">Repressor</keyword>
<proteinExistence type="inferred from homology"/>
<evidence type="ECO:0000256" key="9">
    <source>
        <dbReference type="ARBA" id="ARBA00023163"/>
    </source>
</evidence>
<evidence type="ECO:0000256" key="12">
    <source>
        <dbReference type="HAMAP-Rule" id="MF_00015"/>
    </source>
</evidence>
<dbReference type="EC" id="3.4.21.88" evidence="12"/>
<dbReference type="GO" id="GO:0009432">
    <property type="term" value="P:SOS response"/>
    <property type="evidence" value="ECO:0007669"/>
    <property type="project" value="UniProtKB-UniRule"/>
</dbReference>
<accession>A0A6V8KBR9</accession>
<dbReference type="HAMAP" id="MF_00015">
    <property type="entry name" value="LexA"/>
    <property type="match status" value="1"/>
</dbReference>
<dbReference type="EMBL" id="BLPF01000002">
    <property type="protein sequence ID" value="GFJ82692.1"/>
    <property type="molecule type" value="Genomic_DNA"/>
</dbReference>
<name>A0A6V8KBR9_9ACTN</name>
<dbReference type="InterPro" id="IPR006197">
    <property type="entry name" value="Peptidase_S24_LexA"/>
</dbReference>
<keyword evidence="9 12" id="KW-0804">Transcription</keyword>
<dbReference type="GO" id="GO:0004252">
    <property type="term" value="F:serine-type endopeptidase activity"/>
    <property type="evidence" value="ECO:0007669"/>
    <property type="project" value="UniProtKB-UniRule"/>
</dbReference>
<evidence type="ECO:0000256" key="1">
    <source>
        <dbReference type="ARBA" id="ARBA00007484"/>
    </source>
</evidence>
<dbReference type="GO" id="GO:0006260">
    <property type="term" value="P:DNA replication"/>
    <property type="evidence" value="ECO:0007669"/>
    <property type="project" value="UniProtKB-UniRule"/>
</dbReference>
<reference evidence="16 17" key="1">
    <citation type="submission" date="2020-03" db="EMBL/GenBank/DDBJ databases">
        <title>Whole genome shotgun sequence of Phytohabitans houttuyneae NBRC 108639.</title>
        <authorList>
            <person name="Komaki H."/>
            <person name="Tamura T."/>
        </authorList>
    </citation>
    <scope>NUCLEOTIDE SEQUENCE [LARGE SCALE GENOMIC DNA]</scope>
    <source>
        <strain evidence="16 17">NBRC 108639</strain>
    </source>
</reference>
<dbReference type="InterPro" id="IPR006200">
    <property type="entry name" value="LexA"/>
</dbReference>
<evidence type="ECO:0000256" key="5">
    <source>
        <dbReference type="ARBA" id="ARBA00022801"/>
    </source>
</evidence>
<evidence type="ECO:0000256" key="2">
    <source>
        <dbReference type="ARBA" id="ARBA00022491"/>
    </source>
</evidence>
<dbReference type="Proteomes" id="UP000482800">
    <property type="component" value="Unassembled WGS sequence"/>
</dbReference>
<feature type="site" description="Cleavage; by autolysis" evidence="12">
    <location>
        <begin position="131"/>
        <end position="132"/>
    </location>
</feature>
<keyword evidence="11 12" id="KW-0742">SOS response</keyword>
<evidence type="ECO:0000259" key="15">
    <source>
        <dbReference type="Pfam" id="PF01726"/>
    </source>
</evidence>
<evidence type="ECO:0000256" key="11">
    <source>
        <dbReference type="ARBA" id="ARBA00023236"/>
    </source>
</evidence>
<evidence type="ECO:0000256" key="13">
    <source>
        <dbReference type="RuleBase" id="RU003991"/>
    </source>
</evidence>
<dbReference type="PRINTS" id="PR00726">
    <property type="entry name" value="LEXASERPTASE"/>
</dbReference>
<dbReference type="InterPro" id="IPR050077">
    <property type="entry name" value="LexA_repressor"/>
</dbReference>
<feature type="active site" description="For autocatalytic cleavage activity" evidence="12">
    <location>
        <position position="166"/>
    </location>
</feature>
<keyword evidence="10 12" id="KW-0234">DNA repair</keyword>
<reference evidence="16 17" key="2">
    <citation type="submission" date="2020-03" db="EMBL/GenBank/DDBJ databases">
        <authorList>
            <person name="Ichikawa N."/>
            <person name="Kimura A."/>
            <person name="Kitahashi Y."/>
            <person name="Uohara A."/>
        </authorList>
    </citation>
    <scope>NUCLEOTIDE SEQUENCE [LARGE SCALE GENOMIC DNA]</scope>
    <source>
        <strain evidence="16 17">NBRC 108639</strain>
    </source>
</reference>
<dbReference type="InterPro" id="IPR039418">
    <property type="entry name" value="LexA-like"/>
</dbReference>
<organism evidence="16 17">
    <name type="scientific">Phytohabitans houttuyneae</name>
    <dbReference type="NCBI Taxonomy" id="1076126"/>
    <lineage>
        <taxon>Bacteria</taxon>
        <taxon>Bacillati</taxon>
        <taxon>Actinomycetota</taxon>
        <taxon>Actinomycetes</taxon>
        <taxon>Micromonosporales</taxon>
        <taxon>Micromonosporaceae</taxon>
    </lineage>
</organism>
<evidence type="ECO:0000256" key="8">
    <source>
        <dbReference type="ARBA" id="ARBA00023125"/>
    </source>
</evidence>
<dbReference type="Pfam" id="PF00717">
    <property type="entry name" value="Peptidase_S24"/>
    <property type="match status" value="1"/>
</dbReference>
<dbReference type="AlphaFoldDB" id="A0A6V8KBR9"/>
<dbReference type="InterPro" id="IPR036286">
    <property type="entry name" value="LexA/Signal_pep-like_sf"/>
</dbReference>
<dbReference type="FunFam" id="2.10.109.10:FF:000001">
    <property type="entry name" value="LexA repressor"/>
    <property type="match status" value="1"/>
</dbReference>
<protein>
    <recommendedName>
        <fullName evidence="12">LexA repressor</fullName>
        <ecNumber evidence="12">3.4.21.88</ecNumber>
    </recommendedName>
</protein>
<comment type="caution">
    <text evidence="16">The sequence shown here is derived from an EMBL/GenBank/DDBJ whole genome shotgun (WGS) entry which is preliminary data.</text>
</comment>
<dbReference type="InterPro" id="IPR006199">
    <property type="entry name" value="LexA_DNA-bd_dom"/>
</dbReference>
<evidence type="ECO:0000256" key="6">
    <source>
        <dbReference type="ARBA" id="ARBA00022813"/>
    </source>
</evidence>
<feature type="DNA-binding region" description="H-T-H motif" evidence="12">
    <location>
        <begin position="64"/>
        <end position="84"/>
    </location>
</feature>
<dbReference type="PANTHER" id="PTHR33516">
    <property type="entry name" value="LEXA REPRESSOR"/>
    <property type="match status" value="1"/>
</dbReference>
<gene>
    <name evidence="16" type="primary">lexA_2</name>
    <name evidence="12" type="synonym">lexA</name>
    <name evidence="16" type="ORF">Phou_068720</name>
</gene>
<dbReference type="PANTHER" id="PTHR33516:SF2">
    <property type="entry name" value="LEXA REPRESSOR-RELATED"/>
    <property type="match status" value="1"/>
</dbReference>
<dbReference type="SUPFAM" id="SSF46785">
    <property type="entry name" value="Winged helix' DNA-binding domain"/>
    <property type="match status" value="1"/>
</dbReference>
<dbReference type="CDD" id="cd06529">
    <property type="entry name" value="S24_LexA-like"/>
    <property type="match status" value="1"/>
</dbReference>
<keyword evidence="3 12" id="KW-0235">DNA replication</keyword>
<feature type="domain" description="LexA repressor DNA-binding" evidence="15">
    <location>
        <begin position="38"/>
        <end position="95"/>
    </location>
</feature>
<feature type="active site" description="For autocatalytic cleavage activity" evidence="12">
    <location>
        <position position="203"/>
    </location>
</feature>
<comment type="catalytic activity">
    <reaction evidence="12">
        <text>Hydrolysis of Ala-|-Gly bond in repressor LexA.</text>
        <dbReference type="EC" id="3.4.21.88"/>
    </reaction>
</comment>
<dbReference type="InterPro" id="IPR015927">
    <property type="entry name" value="Peptidase_S24_S26A/B/C"/>
</dbReference>
<keyword evidence="4 12" id="KW-0227">DNA damage</keyword>
<keyword evidence="7 12" id="KW-0805">Transcription regulation</keyword>
<evidence type="ECO:0000313" key="16">
    <source>
        <dbReference type="EMBL" id="GFJ82692.1"/>
    </source>
</evidence>
<evidence type="ECO:0000259" key="14">
    <source>
        <dbReference type="Pfam" id="PF00717"/>
    </source>
</evidence>
<evidence type="ECO:0000313" key="17">
    <source>
        <dbReference type="Proteomes" id="UP000482800"/>
    </source>
</evidence>